<organism evidence="3">
    <name type="scientific">Cuerna arida</name>
    <dbReference type="NCBI Taxonomy" id="1464854"/>
    <lineage>
        <taxon>Eukaryota</taxon>
        <taxon>Metazoa</taxon>
        <taxon>Ecdysozoa</taxon>
        <taxon>Arthropoda</taxon>
        <taxon>Hexapoda</taxon>
        <taxon>Insecta</taxon>
        <taxon>Pterygota</taxon>
        <taxon>Neoptera</taxon>
        <taxon>Paraneoptera</taxon>
        <taxon>Hemiptera</taxon>
        <taxon>Auchenorrhyncha</taxon>
        <taxon>Membracoidea</taxon>
        <taxon>Cicadellidae</taxon>
        <taxon>Cicadellinae</taxon>
        <taxon>Proconiini</taxon>
        <taxon>Cuerna</taxon>
    </lineage>
</organism>
<accession>A0A1B6EHT0</accession>
<evidence type="ECO:0000256" key="1">
    <source>
        <dbReference type="SAM" id="MobiDB-lite"/>
    </source>
</evidence>
<evidence type="ECO:0000313" key="3">
    <source>
        <dbReference type="EMBL" id="JAS37444.1"/>
    </source>
</evidence>
<name>A0A1B6EHT0_9HEMI</name>
<evidence type="ECO:0000259" key="2">
    <source>
        <dbReference type="Pfam" id="PF25597"/>
    </source>
</evidence>
<feature type="compositionally biased region" description="Low complexity" evidence="1">
    <location>
        <begin position="82"/>
        <end position="99"/>
    </location>
</feature>
<feature type="non-terminal residue" evidence="3">
    <location>
        <position position="1"/>
    </location>
</feature>
<feature type="compositionally biased region" description="Basic and acidic residues" evidence="1">
    <location>
        <begin position="57"/>
        <end position="67"/>
    </location>
</feature>
<dbReference type="Pfam" id="PF25597">
    <property type="entry name" value="SH3_retrovirus"/>
    <property type="match status" value="1"/>
</dbReference>
<feature type="region of interest" description="Disordered" evidence="1">
    <location>
        <begin position="57"/>
        <end position="116"/>
    </location>
</feature>
<dbReference type="InterPro" id="IPR057670">
    <property type="entry name" value="SH3_retrovirus"/>
</dbReference>
<dbReference type="EMBL" id="GECZ01032325">
    <property type="protein sequence ID" value="JAS37444.1"/>
    <property type="molecule type" value="Transcribed_RNA"/>
</dbReference>
<feature type="compositionally biased region" description="Acidic residues" evidence="1">
    <location>
        <begin position="72"/>
        <end position="81"/>
    </location>
</feature>
<proteinExistence type="predicted"/>
<feature type="domain" description="Retroviral polymerase SH3-like" evidence="2">
    <location>
        <begin position="10"/>
        <end position="50"/>
    </location>
</feature>
<gene>
    <name evidence="3" type="ORF">g.48997</name>
</gene>
<reference evidence="3" key="1">
    <citation type="submission" date="2015-11" db="EMBL/GenBank/DDBJ databases">
        <title>De novo transcriptome assembly of four potential Pierce s Disease insect vectors from Arizona vineyards.</title>
        <authorList>
            <person name="Tassone E.E."/>
        </authorList>
    </citation>
    <scope>NUCLEOTIDE SEQUENCE</scope>
</reference>
<dbReference type="AlphaFoldDB" id="A0A1B6EHT0"/>
<sequence length="116" mass="13729">AYSKVLGYVKKLDERSKEAIFVGYTTNGYRLWDPLKRKTFVSIDVIFKAVNPVNSETKQEKMFDEHQSQISEDYEETEVEENQININQEENQQDINPENQEAKEVQEQIIEWPNEN</sequence>
<protein>
    <recommendedName>
        <fullName evidence="2">Retroviral polymerase SH3-like domain-containing protein</fullName>
    </recommendedName>
</protein>